<protein>
    <submittedName>
        <fullName evidence="8">Uncharacterized protein isoform X2</fullName>
    </submittedName>
</protein>
<gene>
    <name evidence="8" type="primary">LOC106611879</name>
</gene>
<evidence type="ECO:0000256" key="4">
    <source>
        <dbReference type="ARBA" id="ARBA00023180"/>
    </source>
</evidence>
<dbReference type="InterPro" id="IPR015631">
    <property type="entry name" value="CD2/SLAM_rcpt"/>
</dbReference>
<evidence type="ECO:0000256" key="1">
    <source>
        <dbReference type="ARBA" id="ARBA00004370"/>
    </source>
</evidence>
<evidence type="ECO:0000256" key="3">
    <source>
        <dbReference type="ARBA" id="ARBA00023136"/>
    </source>
</evidence>
<name>A0A1S3SUG5_SALSA</name>
<dbReference type="AlphaFoldDB" id="A0A1S3SUG5"/>
<evidence type="ECO:0000313" key="8">
    <source>
        <dbReference type="RefSeq" id="XP_014067981.1"/>
    </source>
</evidence>
<feature type="domain" description="Ig-like" evidence="6">
    <location>
        <begin position="218"/>
        <end position="298"/>
    </location>
</feature>
<proteinExistence type="predicted"/>
<accession>A0A1S3SUG5</accession>
<dbReference type="SUPFAM" id="SSF48726">
    <property type="entry name" value="Immunoglobulin"/>
    <property type="match status" value="2"/>
</dbReference>
<keyword evidence="3 5" id="KW-0472">Membrane</keyword>
<keyword evidence="5" id="KW-0812">Transmembrane</keyword>
<evidence type="ECO:0000256" key="5">
    <source>
        <dbReference type="SAM" id="Phobius"/>
    </source>
</evidence>
<evidence type="ECO:0000256" key="2">
    <source>
        <dbReference type="ARBA" id="ARBA00022729"/>
    </source>
</evidence>
<comment type="subcellular location">
    <subcellularLocation>
        <location evidence="1">Membrane</location>
    </subcellularLocation>
</comment>
<dbReference type="InterPro" id="IPR013783">
    <property type="entry name" value="Ig-like_fold"/>
</dbReference>
<dbReference type="PANTHER" id="PTHR12080">
    <property type="entry name" value="SIGNALING LYMPHOCYTIC ACTIVATION MOLECULE"/>
    <property type="match status" value="1"/>
</dbReference>
<dbReference type="GO" id="GO:0016020">
    <property type="term" value="C:membrane"/>
    <property type="evidence" value="ECO:0007669"/>
    <property type="project" value="UniProtKB-SubCell"/>
</dbReference>
<evidence type="ECO:0000259" key="6">
    <source>
        <dbReference type="PROSITE" id="PS50835"/>
    </source>
</evidence>
<dbReference type="InterPro" id="IPR036179">
    <property type="entry name" value="Ig-like_dom_sf"/>
</dbReference>
<feature type="transmembrane region" description="Helical" evidence="5">
    <location>
        <begin position="351"/>
        <end position="375"/>
    </location>
</feature>
<reference evidence="8" key="1">
    <citation type="submission" date="2025-08" db="UniProtKB">
        <authorList>
            <consortium name="RefSeq"/>
        </authorList>
    </citation>
    <scope>IDENTIFICATION</scope>
</reference>
<dbReference type="RefSeq" id="XP_014067981.1">
    <property type="nucleotide sequence ID" value="XM_014212506.2"/>
</dbReference>
<organism evidence="7 8">
    <name type="scientific">Salmo salar</name>
    <name type="common">Atlantic salmon</name>
    <dbReference type="NCBI Taxonomy" id="8030"/>
    <lineage>
        <taxon>Eukaryota</taxon>
        <taxon>Metazoa</taxon>
        <taxon>Chordata</taxon>
        <taxon>Craniata</taxon>
        <taxon>Vertebrata</taxon>
        <taxon>Euteleostomi</taxon>
        <taxon>Actinopterygii</taxon>
        <taxon>Neopterygii</taxon>
        <taxon>Teleostei</taxon>
        <taxon>Protacanthopterygii</taxon>
        <taxon>Salmoniformes</taxon>
        <taxon>Salmonidae</taxon>
        <taxon>Salmoninae</taxon>
        <taxon>Salmo</taxon>
    </lineage>
</organism>
<dbReference type="Gene3D" id="2.60.40.10">
    <property type="entry name" value="Immunoglobulins"/>
    <property type="match status" value="2"/>
</dbReference>
<dbReference type="PROSITE" id="PS50835">
    <property type="entry name" value="IG_LIKE"/>
    <property type="match status" value="1"/>
</dbReference>
<keyword evidence="2" id="KW-0732">Signal</keyword>
<evidence type="ECO:0000313" key="7">
    <source>
        <dbReference type="Proteomes" id="UP001652741"/>
    </source>
</evidence>
<keyword evidence="4" id="KW-0325">Glycoprotein</keyword>
<keyword evidence="7" id="KW-1185">Reference proteome</keyword>
<dbReference type="InterPro" id="IPR007110">
    <property type="entry name" value="Ig-like_dom"/>
</dbReference>
<dbReference type="PANTHER" id="PTHR12080:SF111">
    <property type="entry name" value="IMMUNOGLOBULIN V-SET DOMAIN-CONTAINING PROTEIN"/>
    <property type="match status" value="1"/>
</dbReference>
<sequence length="472" mass="51630">MFLLCSLSVASSSCLVKPTSVFLHATVFPSLCFLAFTVPTFSACYDTEPACLTIQSALTSSLPAAECQASRLEETRHRSSPGQYHPYGAVHEQHNISTVYTCRSLETSCDARQNGSQCYGALGGTVYLQLMTDATIYDELSFYKGSTGAETEILKMKKDIWVIRDNPIKDRVHFFINNGTFRLNNTRSTDSGEYRLETFNSEGKSSGIRGLKLFIEAPVSSPELSSECLSHGEMRVSCSSEGDGPQYSWTLDGQTLRDTEASPGDETNTITLKKGLSGDLTCTVRNHISSDTVSKRISHCPGLIYVNCTLSNETKVSEWVNATGNTLCVEPTTVKTVTEAHTSKTSTATKYIGMAAGSLAGVVLVLVMVLAVYCVQKKKKPPSKTPVIPLSTVNGDSQDVEYADVRILRKEMRQKEREAPVEVEYGQVKVAGGPQQLVEVEYGQITILEGTRRKVDTPEEESCMYASVRKGQ</sequence>
<keyword evidence="5" id="KW-1133">Transmembrane helix</keyword>
<dbReference type="Proteomes" id="UP001652741">
    <property type="component" value="Chromosome ssa09"/>
</dbReference>